<accession>Q31QB6</accession>
<dbReference type="AlphaFoldDB" id="Q31QB6"/>
<gene>
    <name evidence="1" type="ordered locus">Synpcc7942_0721</name>
</gene>
<keyword evidence="2" id="KW-1185">Reference proteome</keyword>
<protein>
    <submittedName>
        <fullName evidence="1">Uncharacterized protein</fullName>
    </submittedName>
</protein>
<dbReference type="BioCyc" id="SYNEL:SYNPCC7942_0721-MONOMER"/>
<dbReference type="EMBL" id="CP000100">
    <property type="protein sequence ID" value="ABB56753.1"/>
    <property type="molecule type" value="Genomic_DNA"/>
</dbReference>
<dbReference type="STRING" id="1140.Synpcc7942_0721"/>
<dbReference type="PaxDb" id="1140-Synpcc7942_0721"/>
<name>Q31QB6_SYNE7</name>
<reference evidence="2" key="1">
    <citation type="submission" date="2005-08" db="EMBL/GenBank/DDBJ databases">
        <title>Complete sequence of chromosome 1 of Synechococcus elongatus PCC 7942.</title>
        <authorList>
            <consortium name="US DOE Joint Genome Institute"/>
            <person name="Copeland A."/>
            <person name="Lucas S."/>
            <person name="Lapidus A."/>
            <person name="Barry K."/>
            <person name="Detter J.C."/>
            <person name="Glavina T."/>
            <person name="Hammon N."/>
            <person name="Israni S."/>
            <person name="Pitluck S."/>
            <person name="Schmutz J."/>
            <person name="Larimer F."/>
            <person name="Land M."/>
            <person name="Kyrpides N."/>
            <person name="Lykidis A."/>
            <person name="Richardson P."/>
        </authorList>
    </citation>
    <scope>NUCLEOTIDE SEQUENCE [LARGE SCALE GENOMIC DNA]</scope>
    <source>
        <strain evidence="2">ATCC 33912 / PCC 7942 / FACHB-805</strain>
    </source>
</reference>
<dbReference type="RefSeq" id="WP_011377693.1">
    <property type="nucleotide sequence ID" value="NC_007604.1"/>
</dbReference>
<dbReference type="GeneID" id="72429560"/>
<sequence length="96" mass="11020">MHTFDIHTEPVVVGLPHGCSAWSISTEYAGVRLLGGWEIRDRNDQRLFFIGREVQQLELPELIKRCREHYLYEPPTDDPAGEPDLEDLADVDALLF</sequence>
<proteinExistence type="predicted"/>
<dbReference type="Proteomes" id="UP000889800">
    <property type="component" value="Chromosome"/>
</dbReference>
<evidence type="ECO:0000313" key="2">
    <source>
        <dbReference type="Proteomes" id="UP000889800"/>
    </source>
</evidence>
<dbReference type="HOGENOM" id="CLU_2358641_0_0_3"/>
<evidence type="ECO:0000313" key="1">
    <source>
        <dbReference type="EMBL" id="ABB56753.1"/>
    </source>
</evidence>
<organism evidence="1 2">
    <name type="scientific">Synechococcus elongatus (strain ATCC 33912 / PCC 7942 / FACHB-805)</name>
    <name type="common">Anacystis nidulans R2</name>
    <dbReference type="NCBI Taxonomy" id="1140"/>
    <lineage>
        <taxon>Bacteria</taxon>
        <taxon>Bacillati</taxon>
        <taxon>Cyanobacteriota</taxon>
        <taxon>Cyanophyceae</taxon>
        <taxon>Synechococcales</taxon>
        <taxon>Synechococcaceae</taxon>
        <taxon>Synechococcus</taxon>
    </lineage>
</organism>
<dbReference type="KEGG" id="syf:Synpcc7942_0721"/>